<dbReference type="EMBL" id="SOFS01000025">
    <property type="protein sequence ID" value="TFC19367.1"/>
    <property type="molecule type" value="Genomic_DNA"/>
</dbReference>
<reference evidence="1 2" key="1">
    <citation type="submission" date="2019-03" db="EMBL/GenBank/DDBJ databases">
        <title>Genomics of glacier-inhabiting Cryobacterium strains.</title>
        <authorList>
            <person name="Liu Q."/>
            <person name="Xin Y.-H."/>
        </authorList>
    </citation>
    <scope>NUCLEOTIDE SEQUENCE [LARGE SCALE GENOMIC DNA]</scope>
    <source>
        <strain evidence="1 2">MDB1-5</strain>
    </source>
</reference>
<proteinExistence type="predicted"/>
<dbReference type="PANTHER" id="PTHR43179">
    <property type="entry name" value="RHAMNOSYLTRANSFERASE WBBL"/>
    <property type="match status" value="1"/>
</dbReference>
<gene>
    <name evidence="1" type="ORF">E3O46_12425</name>
</gene>
<dbReference type="PANTHER" id="PTHR43179:SF7">
    <property type="entry name" value="RHAMNOSYLTRANSFERASE WBBL"/>
    <property type="match status" value="1"/>
</dbReference>
<name>A0ABY2INJ6_9MICO</name>
<evidence type="ECO:0000313" key="1">
    <source>
        <dbReference type="EMBL" id="TFC19367.1"/>
    </source>
</evidence>
<comment type="caution">
    <text evidence="1">The sequence shown here is derived from an EMBL/GenBank/DDBJ whole genome shotgun (WGS) entry which is preliminary data.</text>
</comment>
<accession>A0ABY2INJ6</accession>
<keyword evidence="2" id="KW-1185">Reference proteome</keyword>
<evidence type="ECO:0000313" key="2">
    <source>
        <dbReference type="Proteomes" id="UP000297604"/>
    </source>
</evidence>
<dbReference type="SUPFAM" id="SSF53448">
    <property type="entry name" value="Nucleotide-diphospho-sugar transferases"/>
    <property type="match status" value="1"/>
</dbReference>
<organism evidence="1 2">
    <name type="scientific">Cryobacterium glucosi</name>
    <dbReference type="NCBI Taxonomy" id="1259175"/>
    <lineage>
        <taxon>Bacteria</taxon>
        <taxon>Bacillati</taxon>
        <taxon>Actinomycetota</taxon>
        <taxon>Actinomycetes</taxon>
        <taxon>Micrococcales</taxon>
        <taxon>Microbacteriaceae</taxon>
        <taxon>Cryobacterium</taxon>
    </lineage>
</organism>
<dbReference type="Proteomes" id="UP000297604">
    <property type="component" value="Unassembled WGS sequence"/>
</dbReference>
<dbReference type="InterPro" id="IPR029044">
    <property type="entry name" value="Nucleotide-diphossugar_trans"/>
</dbReference>
<protein>
    <submittedName>
        <fullName evidence="1">Glycosyltransferase family 2 protein</fullName>
    </submittedName>
</protein>
<sequence>MPEYAEQSVTVQCVLYNNDVGAIERALESLNRCAELAVPEGAVWPMQVAYGDASPRPLLDTDVLEAWAERFPSLRIRYEWFGRNTGSALGHNLIAEHLDTDLVLIMNPDVVLAPRALGFLIRSLDDPLVGMAEAKQLPIEHPKDYDPVTGETMWATTACALIPRDLFVELGGFDSDTFFMYCDDVDFSWRVRLAGRLVVFQPAATVFHDKRLGDDGQWQPTSAEQYYSAEAGLLLAHKWSRDDLVEKIAGYFRSSKDETLLRAVAEYERRRLAGLLAPQVDSDHVVGVFTPTNEYAKHRYLL</sequence>
<dbReference type="RefSeq" id="WP_134449045.1">
    <property type="nucleotide sequence ID" value="NZ_SOFS01000025.1"/>
</dbReference>
<dbReference type="Gene3D" id="3.90.550.10">
    <property type="entry name" value="Spore Coat Polysaccharide Biosynthesis Protein SpsA, Chain A"/>
    <property type="match status" value="1"/>
</dbReference>